<dbReference type="RefSeq" id="WP_260592644.1">
    <property type="nucleotide sequence ID" value="NZ_CP104003.1"/>
</dbReference>
<keyword evidence="3" id="KW-1185">Reference proteome</keyword>
<dbReference type="Pfam" id="PF14206">
    <property type="entry name" value="Cys_rich_CPCC"/>
    <property type="match status" value="1"/>
</dbReference>
<proteinExistence type="predicted"/>
<sequence>MSTGDPRRYRDDSPVSRERGFCPCCGYQTLAPDTPGSYEVCPVCYWLDDLVAFYDPGYESEYNHLSLARARENYEEYGAITAAAVERTRAPRETERRDPNWPYRE</sequence>
<reference evidence="2" key="1">
    <citation type="submission" date="2022-09" db="EMBL/GenBank/DDBJ databases">
        <title>Diverse halophilic archaea isolated from saline environments.</title>
        <authorList>
            <person name="Cui H.-L."/>
        </authorList>
    </citation>
    <scope>NUCLEOTIDE SEQUENCE</scope>
    <source>
        <strain evidence="2">ZS-35-S2</strain>
    </source>
</reference>
<name>A0A9E7R2X6_9EURY</name>
<gene>
    <name evidence="2" type="ORF">N0B31_16110</name>
</gene>
<dbReference type="InterPro" id="IPR025983">
    <property type="entry name" value="Cys_rich_CPCC"/>
</dbReference>
<dbReference type="AlphaFoldDB" id="A0A9E7R2X6"/>
<dbReference type="GeneID" id="74943978"/>
<feature type="domain" description="Cysteine-rich CPCC" evidence="1">
    <location>
        <begin position="22"/>
        <end position="95"/>
    </location>
</feature>
<organism evidence="2 3">
    <name type="scientific">Salinirubellus salinus</name>
    <dbReference type="NCBI Taxonomy" id="1364945"/>
    <lineage>
        <taxon>Archaea</taxon>
        <taxon>Methanobacteriati</taxon>
        <taxon>Methanobacteriota</taxon>
        <taxon>Stenosarchaea group</taxon>
        <taxon>Halobacteria</taxon>
        <taxon>Halobacteriales</taxon>
        <taxon>Natronomonadaceae</taxon>
        <taxon>Salinirubellus</taxon>
    </lineage>
</organism>
<evidence type="ECO:0000313" key="3">
    <source>
        <dbReference type="Proteomes" id="UP001057580"/>
    </source>
</evidence>
<accession>A0A9E7R2X6</accession>
<protein>
    <submittedName>
        <fullName evidence="2">CPCC family cysteine-rich protein</fullName>
    </submittedName>
</protein>
<dbReference type="Proteomes" id="UP001057580">
    <property type="component" value="Chromosome"/>
</dbReference>
<evidence type="ECO:0000259" key="1">
    <source>
        <dbReference type="Pfam" id="PF14206"/>
    </source>
</evidence>
<dbReference type="KEGG" id="ssai:N0B31_16110"/>
<dbReference type="EMBL" id="CP104003">
    <property type="protein sequence ID" value="UWM53650.1"/>
    <property type="molecule type" value="Genomic_DNA"/>
</dbReference>
<evidence type="ECO:0000313" key="2">
    <source>
        <dbReference type="EMBL" id="UWM53650.1"/>
    </source>
</evidence>